<keyword evidence="1" id="KW-0694">RNA-binding</keyword>
<reference evidence="4 5" key="1">
    <citation type="journal article" date="2017" name="PLoS Biol.">
        <title>The sea cucumber genome provides insights into morphological evolution and visceral regeneration.</title>
        <authorList>
            <person name="Zhang X."/>
            <person name="Sun L."/>
            <person name="Yuan J."/>
            <person name="Sun Y."/>
            <person name="Gao Y."/>
            <person name="Zhang L."/>
            <person name="Li S."/>
            <person name="Dai H."/>
            <person name="Hamel J.F."/>
            <person name="Liu C."/>
            <person name="Yu Y."/>
            <person name="Liu S."/>
            <person name="Lin W."/>
            <person name="Guo K."/>
            <person name="Jin S."/>
            <person name="Xu P."/>
            <person name="Storey K.B."/>
            <person name="Huan P."/>
            <person name="Zhang T."/>
            <person name="Zhou Y."/>
            <person name="Zhang J."/>
            <person name="Lin C."/>
            <person name="Li X."/>
            <person name="Xing L."/>
            <person name="Huo D."/>
            <person name="Sun M."/>
            <person name="Wang L."/>
            <person name="Mercier A."/>
            <person name="Li F."/>
            <person name="Yang H."/>
            <person name="Xiang J."/>
        </authorList>
    </citation>
    <scope>NUCLEOTIDE SEQUENCE [LARGE SCALE GENOMIC DNA]</scope>
    <source>
        <strain evidence="4">Shaxun</strain>
        <tissue evidence="4">Muscle</tissue>
    </source>
</reference>
<evidence type="ECO:0000256" key="2">
    <source>
        <dbReference type="SAM" id="MobiDB-lite"/>
    </source>
</evidence>
<dbReference type="GO" id="GO:0003723">
    <property type="term" value="F:RNA binding"/>
    <property type="evidence" value="ECO:0007669"/>
    <property type="project" value="UniProtKB-KW"/>
</dbReference>
<dbReference type="SMART" id="SM01218">
    <property type="entry name" value="FoP_duplication"/>
    <property type="match status" value="1"/>
</dbReference>
<comment type="caution">
    <text evidence="4">The sequence shown here is derived from an EMBL/GenBank/DDBJ whole genome shotgun (WGS) entry which is preliminary data.</text>
</comment>
<evidence type="ECO:0000259" key="3">
    <source>
        <dbReference type="SMART" id="SM01218"/>
    </source>
</evidence>
<dbReference type="STRING" id="307972.A0A2G8KEC5"/>
<feature type="region of interest" description="Disordered" evidence="2">
    <location>
        <begin position="106"/>
        <end position="173"/>
    </location>
</feature>
<evidence type="ECO:0000313" key="4">
    <source>
        <dbReference type="EMBL" id="PIK46320.1"/>
    </source>
</evidence>
<organism evidence="4 5">
    <name type="scientific">Stichopus japonicus</name>
    <name type="common">Sea cucumber</name>
    <dbReference type="NCBI Taxonomy" id="307972"/>
    <lineage>
        <taxon>Eukaryota</taxon>
        <taxon>Metazoa</taxon>
        <taxon>Echinodermata</taxon>
        <taxon>Eleutherozoa</taxon>
        <taxon>Echinozoa</taxon>
        <taxon>Holothuroidea</taxon>
        <taxon>Aspidochirotacea</taxon>
        <taxon>Aspidochirotida</taxon>
        <taxon>Stichopodidae</taxon>
        <taxon>Apostichopus</taxon>
    </lineage>
</organism>
<dbReference type="PANTHER" id="PTHR48426">
    <property type="entry name" value="CHROMATIN TARGET OF PRMT1 PROTEIN"/>
    <property type="match status" value="1"/>
</dbReference>
<dbReference type="Proteomes" id="UP000230750">
    <property type="component" value="Unassembled WGS sequence"/>
</dbReference>
<dbReference type="EMBL" id="MRZV01000652">
    <property type="protein sequence ID" value="PIK46320.1"/>
    <property type="molecule type" value="Genomic_DNA"/>
</dbReference>
<feature type="compositionally biased region" description="Gly residues" evidence="2">
    <location>
        <begin position="147"/>
        <end position="160"/>
    </location>
</feature>
<evidence type="ECO:0000313" key="5">
    <source>
        <dbReference type="Proteomes" id="UP000230750"/>
    </source>
</evidence>
<keyword evidence="5" id="KW-1185">Reference proteome</keyword>
<name>A0A2G8KEC5_STIJA</name>
<dbReference type="OrthoDB" id="446014at2759"/>
<evidence type="ECO:0000256" key="1">
    <source>
        <dbReference type="ARBA" id="ARBA00022884"/>
    </source>
</evidence>
<feature type="compositionally biased region" description="Gly residues" evidence="2">
    <location>
        <begin position="118"/>
        <end position="128"/>
    </location>
</feature>
<feature type="domain" description="Chromatin target of PRMT1 protein C-terminal" evidence="3">
    <location>
        <begin position="113"/>
        <end position="199"/>
    </location>
</feature>
<sequence>MSQAQKASAKNRRLALQMENRPTVRAALGLKQRLGTKPGRGGVRLGGAKSRLGQMRGQGKVSGMRGWSTTRGVLQNQRGARGRRGRINQTNIRGGVRKTYNNRGAIRGQLRDNRGGRGRGNNRGGNRGRGLNRQTIGRGGRGRGRGMNRGGRGRGQGRGGNTFTPSVSKEDLDNQLDDYMSNTRTSLDAELDAYMADTT</sequence>
<dbReference type="InterPro" id="IPR052656">
    <property type="entry name" value="CTOP_PRMT1"/>
</dbReference>
<dbReference type="AlphaFoldDB" id="A0A2G8KEC5"/>
<gene>
    <name evidence="4" type="ORF">BSL78_16808</name>
</gene>
<dbReference type="PANTHER" id="PTHR48426:SF1">
    <property type="entry name" value="CHROMATIN TARGET OF PRMT1 PROTEIN"/>
    <property type="match status" value="1"/>
</dbReference>
<proteinExistence type="predicted"/>
<dbReference type="InterPro" id="IPR025715">
    <property type="entry name" value="FoP_C"/>
</dbReference>
<dbReference type="Pfam" id="PF13865">
    <property type="entry name" value="FoP_duplication"/>
    <property type="match status" value="1"/>
</dbReference>
<protein>
    <submittedName>
        <fullName evidence="4">Putative chromatin target of PRMT1 protein isoform X2</fullName>
    </submittedName>
</protein>
<accession>A0A2G8KEC5</accession>